<evidence type="ECO:0000259" key="3">
    <source>
        <dbReference type="PROSITE" id="PS51061"/>
    </source>
</evidence>
<evidence type="ECO:0000313" key="6">
    <source>
        <dbReference type="WBParaSite" id="SBAD_0001061201-mRNA-1"/>
    </source>
</evidence>
<dbReference type="PANTHER" id="PTHR15672">
    <property type="entry name" value="CAMP-REGULATED PHOSPHOPROTEIN 21 RELATED R3H DOMAIN CONTAINING PROTEIN"/>
    <property type="match status" value="1"/>
</dbReference>
<protein>
    <submittedName>
        <fullName evidence="6">R3H domain-containing protein</fullName>
    </submittedName>
</protein>
<dbReference type="Pfam" id="PF01424">
    <property type="entry name" value="R3H"/>
    <property type="match status" value="1"/>
</dbReference>
<organism evidence="6">
    <name type="scientific">Soboliphyme baturini</name>
    <dbReference type="NCBI Taxonomy" id="241478"/>
    <lineage>
        <taxon>Eukaryota</taxon>
        <taxon>Metazoa</taxon>
        <taxon>Ecdysozoa</taxon>
        <taxon>Nematoda</taxon>
        <taxon>Enoplea</taxon>
        <taxon>Dorylaimia</taxon>
        <taxon>Dioctophymatida</taxon>
        <taxon>Dioctophymatoidea</taxon>
        <taxon>Soboliphymatidae</taxon>
        <taxon>Soboliphyme</taxon>
    </lineage>
</organism>
<evidence type="ECO:0000256" key="2">
    <source>
        <dbReference type="SAM" id="MobiDB-lite"/>
    </source>
</evidence>
<feature type="compositionally biased region" description="Polar residues" evidence="2">
    <location>
        <begin position="48"/>
        <end position="60"/>
    </location>
</feature>
<dbReference type="InterPro" id="IPR001374">
    <property type="entry name" value="R3H_dom"/>
</dbReference>
<dbReference type="InterPro" id="IPR036867">
    <property type="entry name" value="R3H_dom_sf"/>
</dbReference>
<name>A0A183J300_9BILA</name>
<feature type="region of interest" description="Disordered" evidence="2">
    <location>
        <begin position="93"/>
        <end position="114"/>
    </location>
</feature>
<evidence type="ECO:0000313" key="4">
    <source>
        <dbReference type="EMBL" id="VDP30241.1"/>
    </source>
</evidence>
<feature type="region of interest" description="Disordered" evidence="2">
    <location>
        <begin position="39"/>
        <end position="60"/>
    </location>
</feature>
<evidence type="ECO:0000256" key="1">
    <source>
        <dbReference type="ARBA" id="ARBA00022553"/>
    </source>
</evidence>
<dbReference type="Gene3D" id="3.30.1370.50">
    <property type="entry name" value="R3H-like domain"/>
    <property type="match status" value="1"/>
</dbReference>
<dbReference type="AlphaFoldDB" id="A0A183J300"/>
<sequence>MAAVMPNEKSPIRKSGGKIRLAKQLEVDEGITSLKTKLRLSDSENEKSSAALTDSKTLSQVQNDERSKKCKYKTLVRSHALCGDDDTRLSPLREEKQSCSNSSSGISRDSSSELYTDSTGINLEDFIIATLHKNAKDRQMILNLEEELITFVQDASKQVHRFPPMSSYNRMLVHRIGAFFGLDHNVDQSGTAVVVNKTKSIRL</sequence>
<accession>A0A183J300</accession>
<keyword evidence="5" id="KW-1185">Reference proteome</keyword>
<feature type="compositionally biased region" description="Low complexity" evidence="2">
    <location>
        <begin position="98"/>
        <end position="109"/>
    </location>
</feature>
<dbReference type="SUPFAM" id="SSF82708">
    <property type="entry name" value="R3H domain"/>
    <property type="match status" value="1"/>
</dbReference>
<dbReference type="PROSITE" id="PS51061">
    <property type="entry name" value="R3H"/>
    <property type="match status" value="1"/>
</dbReference>
<reference evidence="6" key="1">
    <citation type="submission" date="2016-06" db="UniProtKB">
        <authorList>
            <consortium name="WormBaseParasite"/>
        </authorList>
    </citation>
    <scope>IDENTIFICATION</scope>
</reference>
<dbReference type="SMART" id="SM00393">
    <property type="entry name" value="R3H"/>
    <property type="match status" value="1"/>
</dbReference>
<dbReference type="PANTHER" id="PTHR15672:SF8">
    <property type="entry name" value="PROTEIN ENCORE"/>
    <property type="match status" value="1"/>
</dbReference>
<evidence type="ECO:0000313" key="5">
    <source>
        <dbReference type="Proteomes" id="UP000270296"/>
    </source>
</evidence>
<gene>
    <name evidence="4" type="ORF">SBAD_LOCUS10248</name>
</gene>
<dbReference type="GO" id="GO:0003676">
    <property type="term" value="F:nucleic acid binding"/>
    <property type="evidence" value="ECO:0007669"/>
    <property type="project" value="UniProtKB-UniRule"/>
</dbReference>
<proteinExistence type="predicted"/>
<dbReference type="WBParaSite" id="SBAD_0001061201-mRNA-1">
    <property type="protein sequence ID" value="SBAD_0001061201-mRNA-1"/>
    <property type="gene ID" value="SBAD_0001061201"/>
</dbReference>
<dbReference type="InterPro" id="IPR051937">
    <property type="entry name" value="R3H_domain_containing"/>
</dbReference>
<reference evidence="4 5" key="2">
    <citation type="submission" date="2018-11" db="EMBL/GenBank/DDBJ databases">
        <authorList>
            <consortium name="Pathogen Informatics"/>
        </authorList>
    </citation>
    <scope>NUCLEOTIDE SEQUENCE [LARGE SCALE GENOMIC DNA]</scope>
</reference>
<keyword evidence="1" id="KW-0597">Phosphoprotein</keyword>
<dbReference type="OrthoDB" id="278430at2759"/>
<dbReference type="CDD" id="cd02642">
    <property type="entry name" value="R3H_encore_like"/>
    <property type="match status" value="1"/>
</dbReference>
<dbReference type="EMBL" id="UZAM01013819">
    <property type="protein sequence ID" value="VDP30241.1"/>
    <property type="molecule type" value="Genomic_DNA"/>
</dbReference>
<dbReference type="Proteomes" id="UP000270296">
    <property type="component" value="Unassembled WGS sequence"/>
</dbReference>
<feature type="domain" description="R3H" evidence="3">
    <location>
        <begin position="138"/>
        <end position="201"/>
    </location>
</feature>